<protein>
    <submittedName>
        <fullName evidence="2">Uncharacterized protein</fullName>
    </submittedName>
</protein>
<sequence length="213" mass="25018">MEKENKRRKENWRGNKKDETKSFSTTMPTQVRIMKENELKEQIKDNTKEIWELMFKKGDAILAEKGCGRRLYSKELKEVSDEIEKQEAEYDRLESETPLTDLQRELDKLQEEKKENKESKELVKQALKNTLERKMEASTAKELQVLENAAVQAKNERKRREAEAYRLEADEIITNQTNELEDLKKKLEDLKAENNEELNEAGPSSRGAPEESR</sequence>
<feature type="region of interest" description="Disordered" evidence="1">
    <location>
        <begin position="1"/>
        <end position="28"/>
    </location>
</feature>
<feature type="compositionally biased region" description="Basic and acidic residues" evidence="1">
    <location>
        <begin position="1"/>
        <end position="21"/>
    </location>
</feature>
<evidence type="ECO:0000313" key="2">
    <source>
        <dbReference type="EMBL" id="KAJ7377584.1"/>
    </source>
</evidence>
<feature type="compositionally biased region" description="Basic and acidic residues" evidence="1">
    <location>
        <begin position="184"/>
        <end position="194"/>
    </location>
</feature>
<keyword evidence="3" id="KW-1185">Reference proteome</keyword>
<comment type="caution">
    <text evidence="2">The sequence shown here is derived from an EMBL/GenBank/DDBJ whole genome shotgun (WGS) entry which is preliminary data.</text>
</comment>
<proteinExistence type="predicted"/>
<accession>A0A9W9ZAT7</accession>
<evidence type="ECO:0000313" key="3">
    <source>
        <dbReference type="Proteomes" id="UP001163046"/>
    </source>
</evidence>
<gene>
    <name evidence="2" type="ORF">OS493_028143</name>
</gene>
<dbReference type="EMBL" id="MU826376">
    <property type="protein sequence ID" value="KAJ7377584.1"/>
    <property type="molecule type" value="Genomic_DNA"/>
</dbReference>
<dbReference type="Proteomes" id="UP001163046">
    <property type="component" value="Unassembled WGS sequence"/>
</dbReference>
<dbReference type="AlphaFoldDB" id="A0A9W9ZAT7"/>
<reference evidence="2" key="1">
    <citation type="submission" date="2023-01" db="EMBL/GenBank/DDBJ databases">
        <title>Genome assembly of the deep-sea coral Lophelia pertusa.</title>
        <authorList>
            <person name="Herrera S."/>
            <person name="Cordes E."/>
        </authorList>
    </citation>
    <scope>NUCLEOTIDE SEQUENCE</scope>
    <source>
        <strain evidence="2">USNM1676648</strain>
        <tissue evidence="2">Polyp</tissue>
    </source>
</reference>
<name>A0A9W9ZAT7_9CNID</name>
<organism evidence="2 3">
    <name type="scientific">Desmophyllum pertusum</name>
    <dbReference type="NCBI Taxonomy" id="174260"/>
    <lineage>
        <taxon>Eukaryota</taxon>
        <taxon>Metazoa</taxon>
        <taxon>Cnidaria</taxon>
        <taxon>Anthozoa</taxon>
        <taxon>Hexacorallia</taxon>
        <taxon>Scleractinia</taxon>
        <taxon>Caryophylliina</taxon>
        <taxon>Caryophylliidae</taxon>
        <taxon>Desmophyllum</taxon>
    </lineage>
</organism>
<feature type="region of interest" description="Disordered" evidence="1">
    <location>
        <begin position="184"/>
        <end position="213"/>
    </location>
</feature>
<evidence type="ECO:0000256" key="1">
    <source>
        <dbReference type="SAM" id="MobiDB-lite"/>
    </source>
</evidence>